<evidence type="ECO:0000259" key="5">
    <source>
        <dbReference type="Pfam" id="PF01425"/>
    </source>
</evidence>
<comment type="caution">
    <text evidence="6">The sequence shown here is derived from an EMBL/GenBank/DDBJ whole genome shotgun (WGS) entry which is preliminary data.</text>
</comment>
<comment type="catalytic activity">
    <reaction evidence="1">
        <text>a monocarboxylic acid amide + H2O = a monocarboxylate + NH4(+)</text>
        <dbReference type="Rhea" id="RHEA:12020"/>
        <dbReference type="ChEBI" id="CHEBI:15377"/>
        <dbReference type="ChEBI" id="CHEBI:28938"/>
        <dbReference type="ChEBI" id="CHEBI:35757"/>
        <dbReference type="ChEBI" id="CHEBI:83628"/>
        <dbReference type="EC" id="3.5.1.4"/>
    </reaction>
</comment>
<dbReference type="Pfam" id="PF01425">
    <property type="entry name" value="Amidase"/>
    <property type="match status" value="1"/>
</dbReference>
<protein>
    <recommendedName>
        <fullName evidence="3">amidase</fullName>
        <ecNumber evidence="3">3.5.1.4</ecNumber>
    </recommendedName>
</protein>
<dbReference type="EMBL" id="LWGR01000005">
    <property type="protein sequence ID" value="KZM74544.1"/>
    <property type="molecule type" value="Genomic_DNA"/>
</dbReference>
<name>A0A164NN93_9NOCA</name>
<proteinExistence type="inferred from homology"/>
<dbReference type="InterPro" id="IPR036928">
    <property type="entry name" value="AS_sf"/>
</dbReference>
<dbReference type="PANTHER" id="PTHR11895">
    <property type="entry name" value="TRANSAMIDASE"/>
    <property type="match status" value="1"/>
</dbReference>
<evidence type="ECO:0000256" key="1">
    <source>
        <dbReference type="ARBA" id="ARBA00001311"/>
    </source>
</evidence>
<reference evidence="6 7" key="1">
    <citation type="submission" date="2016-04" db="EMBL/GenBank/DDBJ databases">
        <authorList>
            <person name="Evans L.H."/>
            <person name="Alamgir A."/>
            <person name="Owens N."/>
            <person name="Weber N.D."/>
            <person name="Virtaneva K."/>
            <person name="Barbian K."/>
            <person name="Babar A."/>
            <person name="Rosenke K."/>
        </authorList>
    </citation>
    <scope>NUCLEOTIDE SEQUENCE [LARGE SCALE GENOMIC DNA]</scope>
    <source>
        <strain evidence="6 7">IFM 0406</strain>
    </source>
</reference>
<evidence type="ECO:0000256" key="3">
    <source>
        <dbReference type="ARBA" id="ARBA00012922"/>
    </source>
</evidence>
<evidence type="ECO:0000256" key="2">
    <source>
        <dbReference type="ARBA" id="ARBA00009199"/>
    </source>
</evidence>
<dbReference type="Gene3D" id="3.90.1300.10">
    <property type="entry name" value="Amidase signature (AS) domain"/>
    <property type="match status" value="1"/>
</dbReference>
<dbReference type="Proteomes" id="UP000076512">
    <property type="component" value="Unassembled WGS sequence"/>
</dbReference>
<keyword evidence="7" id="KW-1185">Reference proteome</keyword>
<sequence>MRRQGDGRRPDFPRSTPVTTPPIFSTALEIRDLIAADRLGAVESTRAVLEYIEQTNPYLNAITAMRAAKALDDARAADRVPAAERGPLHGVPFVIKAVNESEDLPADYGSRAFADYVPGFDTEVVARLRAAGAILIGTTNMPEFGLRVTTDNRLWPATRNPWDTDHSPAGSSGGAAAAVAAGMVPLAQAADGGGSGRVPASACGIVGLKPSRGRTPWAPSAYEQWSGYAVNTQMARTVRDVALMLDVTAGPVPGEPYGLPAPTESFLAACDRGPERLRVAYLGTPPHGAVDAEVASACREAVGAFADQGHEVVEAELSLDGLLDAFLTVMAGNVAALVANVPAARLSELEPSTVEIALHGQRLTAADYCAAVAAAQHRAAEIVRGWADFDLLVTPTLTVQPPKVDSAPPGTGFREQWHEYASWLAFTYPFSITGQPAISVPAGRTAQHLPVGIQLVGAPGAEDRILAAAAAFEQARPWVAERPGGLG</sequence>
<feature type="domain" description="Amidase" evidence="5">
    <location>
        <begin position="43"/>
        <end position="466"/>
    </location>
</feature>
<comment type="similarity">
    <text evidence="2">Belongs to the amidase family.</text>
</comment>
<feature type="compositionally biased region" description="Basic and acidic residues" evidence="4">
    <location>
        <begin position="1"/>
        <end position="12"/>
    </location>
</feature>
<dbReference type="SUPFAM" id="SSF75304">
    <property type="entry name" value="Amidase signature (AS) enzymes"/>
    <property type="match status" value="1"/>
</dbReference>
<evidence type="ECO:0000313" key="7">
    <source>
        <dbReference type="Proteomes" id="UP000076512"/>
    </source>
</evidence>
<organism evidence="6 7">
    <name type="scientific">Nocardia terpenica</name>
    <dbReference type="NCBI Taxonomy" id="455432"/>
    <lineage>
        <taxon>Bacteria</taxon>
        <taxon>Bacillati</taxon>
        <taxon>Actinomycetota</taxon>
        <taxon>Actinomycetes</taxon>
        <taxon>Mycobacteriales</taxon>
        <taxon>Nocardiaceae</taxon>
        <taxon>Nocardia</taxon>
    </lineage>
</organism>
<accession>A0A164NN93</accession>
<dbReference type="InterPro" id="IPR023631">
    <property type="entry name" value="Amidase_dom"/>
</dbReference>
<dbReference type="AlphaFoldDB" id="A0A164NN93"/>
<dbReference type="PANTHER" id="PTHR11895:SF7">
    <property type="entry name" value="GLUTAMYL-TRNA(GLN) AMIDOTRANSFERASE SUBUNIT A, MITOCHONDRIAL"/>
    <property type="match status" value="1"/>
</dbReference>
<dbReference type="InterPro" id="IPR000120">
    <property type="entry name" value="Amidase"/>
</dbReference>
<dbReference type="STRING" id="455432.AWN90_25065"/>
<gene>
    <name evidence="6" type="ORF">AWN90_25065</name>
</gene>
<evidence type="ECO:0000313" key="6">
    <source>
        <dbReference type="EMBL" id="KZM74544.1"/>
    </source>
</evidence>
<evidence type="ECO:0000256" key="4">
    <source>
        <dbReference type="SAM" id="MobiDB-lite"/>
    </source>
</evidence>
<dbReference type="GO" id="GO:0004040">
    <property type="term" value="F:amidase activity"/>
    <property type="evidence" value="ECO:0007669"/>
    <property type="project" value="UniProtKB-EC"/>
</dbReference>
<dbReference type="EC" id="3.5.1.4" evidence="3"/>
<feature type="region of interest" description="Disordered" evidence="4">
    <location>
        <begin position="1"/>
        <end position="20"/>
    </location>
</feature>